<evidence type="ECO:0000313" key="2">
    <source>
        <dbReference type="Proteomes" id="UP000007266"/>
    </source>
</evidence>
<dbReference type="Proteomes" id="UP000007266">
    <property type="component" value="Linkage group 8"/>
</dbReference>
<evidence type="ECO:0000313" key="1">
    <source>
        <dbReference type="EMBL" id="KYB26123.1"/>
    </source>
</evidence>
<reference evidence="1 2" key="1">
    <citation type="journal article" date="2008" name="Nature">
        <title>The genome of the model beetle and pest Tribolium castaneum.</title>
        <authorList>
            <consortium name="Tribolium Genome Sequencing Consortium"/>
            <person name="Richards S."/>
            <person name="Gibbs R.A."/>
            <person name="Weinstock G.M."/>
            <person name="Brown S.J."/>
            <person name="Denell R."/>
            <person name="Beeman R.W."/>
            <person name="Gibbs R."/>
            <person name="Beeman R.W."/>
            <person name="Brown S.J."/>
            <person name="Bucher G."/>
            <person name="Friedrich M."/>
            <person name="Grimmelikhuijzen C.J."/>
            <person name="Klingler M."/>
            <person name="Lorenzen M."/>
            <person name="Richards S."/>
            <person name="Roth S."/>
            <person name="Schroder R."/>
            <person name="Tautz D."/>
            <person name="Zdobnov E.M."/>
            <person name="Muzny D."/>
            <person name="Gibbs R.A."/>
            <person name="Weinstock G.M."/>
            <person name="Attaway T."/>
            <person name="Bell S."/>
            <person name="Buhay C.J."/>
            <person name="Chandrabose M.N."/>
            <person name="Chavez D."/>
            <person name="Clerk-Blankenburg K.P."/>
            <person name="Cree A."/>
            <person name="Dao M."/>
            <person name="Davis C."/>
            <person name="Chacko J."/>
            <person name="Dinh H."/>
            <person name="Dugan-Rocha S."/>
            <person name="Fowler G."/>
            <person name="Garner T.T."/>
            <person name="Garnes J."/>
            <person name="Gnirke A."/>
            <person name="Hawes A."/>
            <person name="Hernandez J."/>
            <person name="Hines S."/>
            <person name="Holder M."/>
            <person name="Hume J."/>
            <person name="Jhangiani S.N."/>
            <person name="Joshi V."/>
            <person name="Khan Z.M."/>
            <person name="Jackson L."/>
            <person name="Kovar C."/>
            <person name="Kowis A."/>
            <person name="Lee S."/>
            <person name="Lewis L.R."/>
            <person name="Margolis J."/>
            <person name="Morgan M."/>
            <person name="Nazareth L.V."/>
            <person name="Nguyen N."/>
            <person name="Okwuonu G."/>
            <person name="Parker D."/>
            <person name="Richards S."/>
            <person name="Ruiz S.J."/>
            <person name="Santibanez J."/>
            <person name="Savard J."/>
            <person name="Scherer S.E."/>
            <person name="Schneider B."/>
            <person name="Sodergren E."/>
            <person name="Tautz D."/>
            <person name="Vattahil S."/>
            <person name="Villasana D."/>
            <person name="White C.S."/>
            <person name="Wright R."/>
            <person name="Park Y."/>
            <person name="Beeman R.W."/>
            <person name="Lord J."/>
            <person name="Oppert B."/>
            <person name="Lorenzen M."/>
            <person name="Brown S."/>
            <person name="Wang L."/>
            <person name="Savard J."/>
            <person name="Tautz D."/>
            <person name="Richards S."/>
            <person name="Weinstock G."/>
            <person name="Gibbs R.A."/>
            <person name="Liu Y."/>
            <person name="Worley K."/>
            <person name="Weinstock G."/>
            <person name="Elsik C.G."/>
            <person name="Reese J.T."/>
            <person name="Elhaik E."/>
            <person name="Landan G."/>
            <person name="Graur D."/>
            <person name="Arensburger P."/>
            <person name="Atkinson P."/>
            <person name="Beeman R.W."/>
            <person name="Beidler J."/>
            <person name="Brown S.J."/>
            <person name="Demuth J.P."/>
            <person name="Drury D.W."/>
            <person name="Du Y.Z."/>
            <person name="Fujiwara H."/>
            <person name="Lorenzen M."/>
            <person name="Maselli V."/>
            <person name="Osanai M."/>
            <person name="Park Y."/>
            <person name="Robertson H.M."/>
            <person name="Tu Z."/>
            <person name="Wang J.J."/>
            <person name="Wang S."/>
            <person name="Richards S."/>
            <person name="Song H."/>
            <person name="Zhang L."/>
            <person name="Sodergren E."/>
            <person name="Werner D."/>
            <person name="Stanke M."/>
            <person name="Morgenstern B."/>
            <person name="Solovyev V."/>
            <person name="Kosarev P."/>
            <person name="Brown G."/>
            <person name="Chen H.C."/>
            <person name="Ermolaeva O."/>
            <person name="Hlavina W."/>
            <person name="Kapustin Y."/>
            <person name="Kiryutin B."/>
            <person name="Kitts P."/>
            <person name="Maglott D."/>
            <person name="Pruitt K."/>
            <person name="Sapojnikov V."/>
            <person name="Souvorov A."/>
            <person name="Mackey A.J."/>
            <person name="Waterhouse R.M."/>
            <person name="Wyder S."/>
            <person name="Zdobnov E.M."/>
            <person name="Zdobnov E.M."/>
            <person name="Wyder S."/>
            <person name="Kriventseva E.V."/>
            <person name="Kadowaki T."/>
            <person name="Bork P."/>
            <person name="Aranda M."/>
            <person name="Bao R."/>
            <person name="Beermann A."/>
            <person name="Berns N."/>
            <person name="Bolognesi R."/>
            <person name="Bonneton F."/>
            <person name="Bopp D."/>
            <person name="Brown S.J."/>
            <person name="Bucher G."/>
            <person name="Butts T."/>
            <person name="Chaumot A."/>
            <person name="Denell R.E."/>
            <person name="Ferrier D.E."/>
            <person name="Friedrich M."/>
            <person name="Gordon C.M."/>
            <person name="Jindra M."/>
            <person name="Klingler M."/>
            <person name="Lan Q."/>
            <person name="Lattorff H.M."/>
            <person name="Laudet V."/>
            <person name="von Levetsow C."/>
            <person name="Liu Z."/>
            <person name="Lutz R."/>
            <person name="Lynch J.A."/>
            <person name="da Fonseca R.N."/>
            <person name="Posnien N."/>
            <person name="Reuter R."/>
            <person name="Roth S."/>
            <person name="Savard J."/>
            <person name="Schinko J.B."/>
            <person name="Schmitt C."/>
            <person name="Schoppmeier M."/>
            <person name="Schroder R."/>
            <person name="Shippy T.D."/>
            <person name="Simonnet F."/>
            <person name="Marques-Souza H."/>
            <person name="Tautz D."/>
            <person name="Tomoyasu Y."/>
            <person name="Trauner J."/>
            <person name="Van der Zee M."/>
            <person name="Vervoort M."/>
            <person name="Wittkopp N."/>
            <person name="Wimmer E.A."/>
            <person name="Yang X."/>
            <person name="Jones A.K."/>
            <person name="Sattelle D.B."/>
            <person name="Ebert P.R."/>
            <person name="Nelson D."/>
            <person name="Scott J.G."/>
            <person name="Beeman R.W."/>
            <person name="Muthukrishnan S."/>
            <person name="Kramer K.J."/>
            <person name="Arakane Y."/>
            <person name="Beeman R.W."/>
            <person name="Zhu Q."/>
            <person name="Hogenkamp D."/>
            <person name="Dixit R."/>
            <person name="Oppert B."/>
            <person name="Jiang H."/>
            <person name="Zou Z."/>
            <person name="Marshall J."/>
            <person name="Elpidina E."/>
            <person name="Vinokurov K."/>
            <person name="Oppert C."/>
            <person name="Zou Z."/>
            <person name="Evans J."/>
            <person name="Lu Z."/>
            <person name="Zhao P."/>
            <person name="Sumathipala N."/>
            <person name="Altincicek B."/>
            <person name="Vilcinskas A."/>
            <person name="Williams M."/>
            <person name="Hultmark D."/>
            <person name="Hetru C."/>
            <person name="Jiang H."/>
            <person name="Grimmelikhuijzen C.J."/>
            <person name="Hauser F."/>
            <person name="Cazzamali G."/>
            <person name="Williamson M."/>
            <person name="Park Y."/>
            <person name="Li B."/>
            <person name="Tanaka Y."/>
            <person name="Predel R."/>
            <person name="Neupert S."/>
            <person name="Schachtner J."/>
            <person name="Verleyen P."/>
            <person name="Raible F."/>
            <person name="Bork P."/>
            <person name="Friedrich M."/>
            <person name="Walden K.K."/>
            <person name="Robertson H.M."/>
            <person name="Angeli S."/>
            <person name="Foret S."/>
            <person name="Bucher G."/>
            <person name="Schuetz S."/>
            <person name="Maleszka R."/>
            <person name="Wimmer E.A."/>
            <person name="Beeman R.W."/>
            <person name="Lorenzen M."/>
            <person name="Tomoyasu Y."/>
            <person name="Miller S.C."/>
            <person name="Grossmann D."/>
            <person name="Bucher G."/>
        </authorList>
    </citation>
    <scope>NUCLEOTIDE SEQUENCE [LARGE SCALE GENOMIC DNA]</scope>
    <source>
        <strain evidence="1 2">Georgia GA2</strain>
    </source>
</reference>
<keyword evidence="2" id="KW-1185">Reference proteome</keyword>
<proteinExistence type="predicted"/>
<gene>
    <name evidence="1" type="primary">AUGUSTUS-3.0.2_33982</name>
    <name evidence="1" type="ORF">TcasGA2_TC033982</name>
</gene>
<accession>A0A139WDV9</accession>
<dbReference type="InParanoid" id="A0A139WDV9"/>
<dbReference type="AlphaFoldDB" id="A0A139WDV9"/>
<name>A0A139WDV9_TRICA</name>
<dbReference type="EMBL" id="KQ971357">
    <property type="protein sequence ID" value="KYB26123.1"/>
    <property type="molecule type" value="Genomic_DNA"/>
</dbReference>
<organism evidence="1 2">
    <name type="scientific">Tribolium castaneum</name>
    <name type="common">Red flour beetle</name>
    <dbReference type="NCBI Taxonomy" id="7070"/>
    <lineage>
        <taxon>Eukaryota</taxon>
        <taxon>Metazoa</taxon>
        <taxon>Ecdysozoa</taxon>
        <taxon>Arthropoda</taxon>
        <taxon>Hexapoda</taxon>
        <taxon>Insecta</taxon>
        <taxon>Pterygota</taxon>
        <taxon>Neoptera</taxon>
        <taxon>Endopterygota</taxon>
        <taxon>Coleoptera</taxon>
        <taxon>Polyphaga</taxon>
        <taxon>Cucujiformia</taxon>
        <taxon>Tenebrionidae</taxon>
        <taxon>Tenebrionidae incertae sedis</taxon>
        <taxon>Tribolium</taxon>
    </lineage>
</organism>
<reference evidence="1 2" key="2">
    <citation type="journal article" date="2010" name="Nucleic Acids Res.">
        <title>BeetleBase in 2010: revisions to provide comprehensive genomic information for Tribolium castaneum.</title>
        <authorList>
            <person name="Kim H.S."/>
            <person name="Murphy T."/>
            <person name="Xia J."/>
            <person name="Caragea D."/>
            <person name="Park Y."/>
            <person name="Beeman R.W."/>
            <person name="Lorenzen M.D."/>
            <person name="Butcher S."/>
            <person name="Manak J.R."/>
            <person name="Brown S.J."/>
        </authorList>
    </citation>
    <scope>GENOME REANNOTATION</scope>
    <source>
        <strain evidence="1 2">Georgia GA2</strain>
    </source>
</reference>
<protein>
    <submittedName>
        <fullName evidence="1">Uncharacterized protein</fullName>
    </submittedName>
</protein>
<sequence length="61" mass="6853">MGGGNMDGVGGAELNSTMVERMFMVMKGNKNGQSEPQNVILEMWKKLYRMSQIAELEIRSE</sequence>